<dbReference type="EMBL" id="BAAAYK010000012">
    <property type="protein sequence ID" value="GAA3353240.1"/>
    <property type="molecule type" value="Genomic_DNA"/>
</dbReference>
<dbReference type="SUPFAM" id="SSF47413">
    <property type="entry name" value="lambda repressor-like DNA-binding domains"/>
    <property type="match status" value="1"/>
</dbReference>
<evidence type="ECO:0000259" key="1">
    <source>
        <dbReference type="PROSITE" id="PS50943"/>
    </source>
</evidence>
<dbReference type="InterPro" id="IPR010982">
    <property type="entry name" value="Lambda_DNA-bd_dom_sf"/>
</dbReference>
<sequence>MNPEPGSAEQPPRTLADKLVYLIDVYAQQNAAPGQQAQWPTFERLAAEISAGTGKSISHGYLHQLCRGQRDNPTLHHLQALAEFFRVPVAFFTDNEATREIVAQYELVLAMRNSRIREICTYAPLLDWEGLDAVTALVKDLAGGVKRPEAES</sequence>
<evidence type="ECO:0000313" key="2">
    <source>
        <dbReference type="EMBL" id="GAA3353240.1"/>
    </source>
</evidence>
<dbReference type="EMBL" id="BAAAYK010000038">
    <property type="protein sequence ID" value="GAA3360384.1"/>
    <property type="molecule type" value="Genomic_DNA"/>
</dbReference>
<evidence type="ECO:0000313" key="3">
    <source>
        <dbReference type="EMBL" id="GAA3360384.1"/>
    </source>
</evidence>
<dbReference type="Gene3D" id="1.10.260.40">
    <property type="entry name" value="lambda repressor-like DNA-binding domains"/>
    <property type="match status" value="1"/>
</dbReference>
<feature type="domain" description="HTH cro/C1-type" evidence="1">
    <location>
        <begin position="57"/>
        <end position="92"/>
    </location>
</feature>
<dbReference type="CDD" id="cd00093">
    <property type="entry name" value="HTH_XRE"/>
    <property type="match status" value="1"/>
</dbReference>
<reference evidence="4" key="2">
    <citation type="journal article" date="2019" name="Int. J. Syst. Evol. Microbiol.">
        <title>The Global Catalogue of Microorganisms (GCM) 10K type strain sequencing project: providing services to taxonomists for standard genome sequencing and annotation.</title>
        <authorList>
            <consortium name="The Broad Institute Genomics Platform"/>
            <consortium name="The Broad Institute Genome Sequencing Center for Infectious Disease"/>
            <person name="Wu L."/>
            <person name="Ma J."/>
        </authorList>
    </citation>
    <scope>NUCLEOTIDE SEQUENCE [LARGE SCALE GENOMIC DNA]</scope>
    <source>
        <strain evidence="4">JCM 9687</strain>
    </source>
</reference>
<organism evidence="2 4">
    <name type="scientific">Saccharopolyspora gregorii</name>
    <dbReference type="NCBI Taxonomy" id="33914"/>
    <lineage>
        <taxon>Bacteria</taxon>
        <taxon>Bacillati</taxon>
        <taxon>Actinomycetota</taxon>
        <taxon>Actinomycetes</taxon>
        <taxon>Pseudonocardiales</taxon>
        <taxon>Pseudonocardiaceae</taxon>
        <taxon>Saccharopolyspora</taxon>
    </lineage>
</organism>
<dbReference type="InterPro" id="IPR001387">
    <property type="entry name" value="Cro/C1-type_HTH"/>
</dbReference>
<dbReference type="RefSeq" id="WP_224962903.1">
    <property type="nucleotide sequence ID" value="NZ_BAAAYK010000012.1"/>
</dbReference>
<evidence type="ECO:0000313" key="4">
    <source>
        <dbReference type="Proteomes" id="UP001500483"/>
    </source>
</evidence>
<keyword evidence="4" id="KW-1185">Reference proteome</keyword>
<dbReference type="Proteomes" id="UP001500483">
    <property type="component" value="Unassembled WGS sequence"/>
</dbReference>
<gene>
    <name evidence="2" type="ORF">GCM10020366_05860</name>
    <name evidence="3" type="ORF">GCM10020366_40160</name>
</gene>
<reference evidence="2" key="1">
    <citation type="journal article" date="2014" name="Int. J. Syst. Evol. Microbiol.">
        <title>Complete genome of a new Firmicutes species belonging to the dominant human colonic microbiota ('Ruminococcus bicirculans') reveals two chromosomes and a selective capacity to utilize plant glucans.</title>
        <authorList>
            <consortium name="NISC Comparative Sequencing Program"/>
            <person name="Wegmann U."/>
            <person name="Louis P."/>
            <person name="Goesmann A."/>
            <person name="Henrissat B."/>
            <person name="Duncan S.H."/>
            <person name="Flint H.J."/>
        </authorList>
    </citation>
    <scope>NUCLEOTIDE SEQUENCE</scope>
    <source>
        <strain evidence="2">JCM 9687</strain>
    </source>
</reference>
<dbReference type="PROSITE" id="PS50943">
    <property type="entry name" value="HTH_CROC1"/>
    <property type="match status" value="1"/>
</dbReference>
<proteinExistence type="predicted"/>
<name>A0ABP6RKV0_9PSEU</name>
<comment type="caution">
    <text evidence="2">The sequence shown here is derived from an EMBL/GenBank/DDBJ whole genome shotgun (WGS) entry which is preliminary data.</text>
</comment>
<accession>A0ABP6RKV0</accession>
<protein>
    <submittedName>
        <fullName evidence="2">Helix-turn-helix domain-containing protein</fullName>
    </submittedName>
</protein>
<reference evidence="2" key="3">
    <citation type="submission" date="2023-12" db="EMBL/GenBank/DDBJ databases">
        <authorList>
            <person name="Sun Q."/>
            <person name="Inoue M."/>
        </authorList>
    </citation>
    <scope>NUCLEOTIDE SEQUENCE</scope>
    <source>
        <strain evidence="2">JCM 9687</strain>
    </source>
</reference>